<dbReference type="EMBL" id="MLJI01000002">
    <property type="protein sequence ID" value="ORM89632.1"/>
    <property type="molecule type" value="Genomic_DNA"/>
</dbReference>
<feature type="domain" description="Major facilitator superfamily (MFS) profile" evidence="5">
    <location>
        <begin position="22"/>
        <end position="399"/>
    </location>
</feature>
<feature type="transmembrane region" description="Helical" evidence="4">
    <location>
        <begin position="88"/>
        <end position="107"/>
    </location>
</feature>
<evidence type="ECO:0000259" key="5">
    <source>
        <dbReference type="PROSITE" id="PS50850"/>
    </source>
</evidence>
<dbReference type="OrthoDB" id="9815356at2"/>
<accession>A0A1X1ELC0</accession>
<evidence type="ECO:0000313" key="6">
    <source>
        <dbReference type="EMBL" id="ORM89632.1"/>
    </source>
</evidence>
<dbReference type="Pfam" id="PF07690">
    <property type="entry name" value="MFS_1"/>
    <property type="match status" value="1"/>
</dbReference>
<dbReference type="PANTHER" id="PTHR42910:SF1">
    <property type="entry name" value="MAJOR FACILITATOR SUPERFAMILY (MFS) PROFILE DOMAIN-CONTAINING PROTEIN"/>
    <property type="match status" value="1"/>
</dbReference>
<dbReference type="SUPFAM" id="SSF103473">
    <property type="entry name" value="MFS general substrate transporter"/>
    <property type="match status" value="1"/>
</dbReference>
<gene>
    <name evidence="6" type="ORF">HA50_23780</name>
</gene>
<protein>
    <submittedName>
        <fullName evidence="6">MFS transporter</fullName>
    </submittedName>
</protein>
<feature type="transmembrane region" description="Helical" evidence="4">
    <location>
        <begin position="285"/>
        <end position="304"/>
    </location>
</feature>
<evidence type="ECO:0000256" key="4">
    <source>
        <dbReference type="SAM" id="Phobius"/>
    </source>
</evidence>
<dbReference type="CDD" id="cd17324">
    <property type="entry name" value="MFS_NepI_like"/>
    <property type="match status" value="1"/>
</dbReference>
<keyword evidence="3 4" id="KW-0472">Membrane</keyword>
<comment type="caution">
    <text evidence="6">The sequence shown here is derived from an EMBL/GenBank/DDBJ whole genome shotgun (WGS) entry which is preliminary data.</text>
</comment>
<dbReference type="PROSITE" id="PS50850">
    <property type="entry name" value="MFS"/>
    <property type="match status" value="1"/>
</dbReference>
<feature type="transmembrane region" description="Helical" evidence="4">
    <location>
        <begin position="310"/>
        <end position="331"/>
    </location>
</feature>
<keyword evidence="7" id="KW-1185">Reference proteome</keyword>
<dbReference type="InterPro" id="IPR020846">
    <property type="entry name" value="MFS_dom"/>
</dbReference>
<evidence type="ECO:0000256" key="1">
    <source>
        <dbReference type="ARBA" id="ARBA00022692"/>
    </source>
</evidence>
<evidence type="ECO:0000256" key="3">
    <source>
        <dbReference type="ARBA" id="ARBA00023136"/>
    </source>
</evidence>
<sequence length="404" mass="42014">MKGENVAKAAHASHSVGMTKSLTLLFSIAGGIAVGNLYWVQPLLDYIGNAFHVSYSHAGLLVTLTQIGYALGVLLLVPLGDSHDRRRLIPTIMAVSALALMACAFAPTFSVLLASLFFVGLTTVTGQLLIPLAGDLAADHQRGKIVGTVVSGVLTGILASRTVSGLVADAFGWRAIYVLAALMTLALALILLRSLPADQKRVAGSYPQLLGSIITVVRQHPTVQVTLILGAIGFSVFTLFWTGLTFLLSSAPYGYSASQIGLVGLVGLAGALAARRAGRLHDRGWSAGATGGALLLVMVSLIIAEIGGSSILAILAAVLLLDIAIQATNVLNQTRLFAVDVTARSRLNTAFVVSNFIGGAIGSSLAGTLWQLGGWSGITAGEMVLTGCALLIWLVQRKRLRVLA</sequence>
<dbReference type="PANTHER" id="PTHR42910">
    <property type="entry name" value="TRANSPORTER SCO4007-RELATED"/>
    <property type="match status" value="1"/>
</dbReference>
<feature type="transmembrane region" description="Helical" evidence="4">
    <location>
        <begin position="352"/>
        <end position="372"/>
    </location>
</feature>
<keyword evidence="1 4" id="KW-0812">Transmembrane</keyword>
<dbReference type="AlphaFoldDB" id="A0A1X1ELC0"/>
<feature type="transmembrane region" description="Helical" evidence="4">
    <location>
        <begin position="378"/>
        <end position="395"/>
    </location>
</feature>
<dbReference type="Gene3D" id="1.20.1250.20">
    <property type="entry name" value="MFS general substrate transporter like domains"/>
    <property type="match status" value="1"/>
</dbReference>
<proteinExistence type="predicted"/>
<name>A0A1X1ELC0_PANCY</name>
<dbReference type="Proteomes" id="UP000193749">
    <property type="component" value="Unassembled WGS sequence"/>
</dbReference>
<evidence type="ECO:0000256" key="2">
    <source>
        <dbReference type="ARBA" id="ARBA00022989"/>
    </source>
</evidence>
<keyword evidence="2 4" id="KW-1133">Transmembrane helix</keyword>
<dbReference type="GO" id="GO:0022857">
    <property type="term" value="F:transmembrane transporter activity"/>
    <property type="evidence" value="ECO:0007669"/>
    <property type="project" value="InterPro"/>
</dbReference>
<feature type="transmembrane region" description="Helical" evidence="4">
    <location>
        <begin position="175"/>
        <end position="192"/>
    </location>
</feature>
<feature type="transmembrane region" description="Helical" evidence="4">
    <location>
        <begin position="253"/>
        <end position="273"/>
    </location>
</feature>
<feature type="transmembrane region" description="Helical" evidence="4">
    <location>
        <begin position="55"/>
        <end position="76"/>
    </location>
</feature>
<feature type="transmembrane region" description="Helical" evidence="4">
    <location>
        <begin position="227"/>
        <end position="247"/>
    </location>
</feature>
<organism evidence="6 7">
    <name type="scientific">Pantoea cypripedii</name>
    <name type="common">Pectobacterium cypripedii</name>
    <name type="synonym">Erwinia cypripedii</name>
    <dbReference type="NCBI Taxonomy" id="55209"/>
    <lineage>
        <taxon>Bacteria</taxon>
        <taxon>Pseudomonadati</taxon>
        <taxon>Pseudomonadota</taxon>
        <taxon>Gammaproteobacteria</taxon>
        <taxon>Enterobacterales</taxon>
        <taxon>Erwiniaceae</taxon>
        <taxon>Pantoea</taxon>
    </lineage>
</organism>
<dbReference type="InterPro" id="IPR011701">
    <property type="entry name" value="MFS"/>
</dbReference>
<dbReference type="InterPro" id="IPR036259">
    <property type="entry name" value="MFS_trans_sf"/>
</dbReference>
<reference evidence="6 7" key="1">
    <citation type="journal article" date="2017" name="Antonie Van Leeuwenhoek">
        <title>Phylogenomic resolution of the bacterial genus Pantoea and its relationship with Erwinia and Tatumella.</title>
        <authorList>
            <person name="Palmer M."/>
            <person name="Steenkamp E.T."/>
            <person name="Coetzee M.P."/>
            <person name="Chan W.Y."/>
            <person name="van Zyl E."/>
            <person name="De Maayer P."/>
            <person name="Coutinho T.A."/>
            <person name="Blom J."/>
            <person name="Smits T.H."/>
            <person name="Duffy B."/>
            <person name="Venter S.N."/>
        </authorList>
    </citation>
    <scope>NUCLEOTIDE SEQUENCE [LARGE SCALE GENOMIC DNA]</scope>
    <source>
        <strain evidence="6 7">LMG 2657</strain>
    </source>
</reference>
<evidence type="ECO:0000313" key="7">
    <source>
        <dbReference type="Proteomes" id="UP000193749"/>
    </source>
</evidence>
<feature type="transmembrane region" description="Helical" evidence="4">
    <location>
        <begin position="21"/>
        <end position="40"/>
    </location>
</feature>